<sequence length="47" mass="5080">MEAPKGQLFAKSVGYRRGAGSDPRQGRESQPFFDGDHGDERGLEGGE</sequence>
<evidence type="ECO:0000256" key="1">
    <source>
        <dbReference type="SAM" id="MobiDB-lite"/>
    </source>
</evidence>
<dbReference type="Proteomes" id="UP001166304">
    <property type="component" value="Unassembled WGS sequence"/>
</dbReference>
<accession>A0AA41G583</accession>
<dbReference type="RefSeq" id="WP_162414994.1">
    <property type="nucleotide sequence ID" value="NZ_JAHQXE010000007.1"/>
</dbReference>
<feature type="compositionally biased region" description="Basic and acidic residues" evidence="1">
    <location>
        <begin position="34"/>
        <end position="47"/>
    </location>
</feature>
<reference evidence="2" key="1">
    <citation type="submission" date="2021-06" db="EMBL/GenBank/DDBJ databases">
        <title>New haloarchaea isolates fom saline soil.</title>
        <authorList>
            <person name="Duran-Viseras A."/>
            <person name="Sanchez-Porro C.S."/>
            <person name="Ventosa A."/>
        </authorList>
    </citation>
    <scope>NUCLEOTIDE SEQUENCE</scope>
    <source>
        <strain evidence="2">JCM 18369</strain>
    </source>
</reference>
<gene>
    <name evidence="2" type="ORF">KTS37_18835</name>
</gene>
<feature type="region of interest" description="Disordered" evidence="1">
    <location>
        <begin position="1"/>
        <end position="47"/>
    </location>
</feature>
<dbReference type="AlphaFoldDB" id="A0AA41G583"/>
<comment type="caution">
    <text evidence="2">The sequence shown here is derived from an EMBL/GenBank/DDBJ whole genome shotgun (WGS) entry which is preliminary data.</text>
</comment>
<protein>
    <submittedName>
        <fullName evidence="2">Uncharacterized protein</fullName>
    </submittedName>
</protein>
<dbReference type="EMBL" id="JAHQXE010000007">
    <property type="protein sequence ID" value="MBV0903844.1"/>
    <property type="molecule type" value="Genomic_DNA"/>
</dbReference>
<name>A0AA41G583_9EURY</name>
<proteinExistence type="predicted"/>
<keyword evidence="3" id="KW-1185">Reference proteome</keyword>
<evidence type="ECO:0000313" key="2">
    <source>
        <dbReference type="EMBL" id="MBV0903844.1"/>
    </source>
</evidence>
<organism evidence="2 3">
    <name type="scientific">Haloarcula salina</name>
    <dbReference type="NCBI Taxonomy" id="1429914"/>
    <lineage>
        <taxon>Archaea</taxon>
        <taxon>Methanobacteriati</taxon>
        <taxon>Methanobacteriota</taxon>
        <taxon>Stenosarchaea group</taxon>
        <taxon>Halobacteria</taxon>
        <taxon>Halobacteriales</taxon>
        <taxon>Haloarculaceae</taxon>
        <taxon>Haloarcula</taxon>
    </lineage>
</organism>
<evidence type="ECO:0000313" key="3">
    <source>
        <dbReference type="Proteomes" id="UP001166304"/>
    </source>
</evidence>